<keyword evidence="9" id="KW-0276">Fatty acid metabolism</keyword>
<organism evidence="25 26">
    <name type="scientific">Dicentrarchus labrax</name>
    <name type="common">European seabass</name>
    <name type="synonym">Morone labrax</name>
    <dbReference type="NCBI Taxonomy" id="13489"/>
    <lineage>
        <taxon>Eukaryota</taxon>
        <taxon>Metazoa</taxon>
        <taxon>Chordata</taxon>
        <taxon>Craniata</taxon>
        <taxon>Vertebrata</taxon>
        <taxon>Euteleostomi</taxon>
        <taxon>Actinopterygii</taxon>
        <taxon>Neopterygii</taxon>
        <taxon>Teleostei</taxon>
        <taxon>Neoteleostei</taxon>
        <taxon>Acanthomorphata</taxon>
        <taxon>Eupercaria</taxon>
        <taxon>Moronidae</taxon>
        <taxon>Dicentrarchus</taxon>
    </lineage>
</organism>
<comment type="catalytic activity">
    <reaction evidence="19">
        <text>(R)-carnitine + hexadecanoyl-CoA = O-hexadecanoyl-(R)-carnitine + CoA</text>
        <dbReference type="Rhea" id="RHEA:12661"/>
        <dbReference type="ChEBI" id="CHEBI:16347"/>
        <dbReference type="ChEBI" id="CHEBI:17490"/>
        <dbReference type="ChEBI" id="CHEBI:57287"/>
        <dbReference type="ChEBI" id="CHEBI:57379"/>
        <dbReference type="EC" id="2.3.1.21"/>
    </reaction>
    <physiologicalReaction direction="left-to-right" evidence="19">
        <dbReference type="Rhea" id="RHEA:12662"/>
    </physiologicalReaction>
</comment>
<dbReference type="Gene3D" id="6.10.250.1760">
    <property type="match status" value="1"/>
</dbReference>
<dbReference type="FunFam" id="3.30.559.10:FF:000042">
    <property type="entry name" value="Carnitine Palmitoyl Transferase"/>
    <property type="match status" value="1"/>
</dbReference>
<reference evidence="25" key="1">
    <citation type="submission" date="2025-08" db="UniProtKB">
        <authorList>
            <consortium name="Ensembl"/>
        </authorList>
    </citation>
    <scope>IDENTIFICATION</scope>
</reference>
<evidence type="ECO:0000256" key="9">
    <source>
        <dbReference type="ARBA" id="ARBA00022832"/>
    </source>
</evidence>
<evidence type="ECO:0000256" key="4">
    <source>
        <dbReference type="ARBA" id="ARBA00013243"/>
    </source>
</evidence>
<evidence type="ECO:0000256" key="3">
    <source>
        <dbReference type="ARBA" id="ARBA00005232"/>
    </source>
</evidence>
<evidence type="ECO:0000313" key="25">
    <source>
        <dbReference type="Ensembl" id="ENSDLAP00005045386.1"/>
    </source>
</evidence>
<evidence type="ECO:0000256" key="14">
    <source>
        <dbReference type="ARBA" id="ARBA00023315"/>
    </source>
</evidence>
<dbReference type="UniPathway" id="UPA00659"/>
<gene>
    <name evidence="25" type="primary">cpt1b</name>
</gene>
<comment type="subcellular location">
    <subcellularLocation>
        <location evidence="1">Mitochondrion outer membrane</location>
        <topology evidence="1">Multi-pass membrane protein</topology>
    </subcellularLocation>
</comment>
<keyword evidence="13 22" id="KW-0472">Membrane</keyword>
<dbReference type="GO" id="GO:0006635">
    <property type="term" value="P:fatty acid beta-oxidation"/>
    <property type="evidence" value="ECO:0007669"/>
    <property type="project" value="UniProtKB-UniPathway"/>
</dbReference>
<reference evidence="25" key="2">
    <citation type="submission" date="2025-09" db="UniProtKB">
        <authorList>
            <consortium name="Ensembl"/>
        </authorList>
    </citation>
    <scope>IDENTIFICATION</scope>
</reference>
<dbReference type="InterPro" id="IPR032476">
    <property type="entry name" value="CPT_N"/>
</dbReference>
<evidence type="ECO:0000256" key="10">
    <source>
        <dbReference type="ARBA" id="ARBA00022989"/>
    </source>
</evidence>
<evidence type="ECO:0000259" key="23">
    <source>
        <dbReference type="Pfam" id="PF00755"/>
    </source>
</evidence>
<keyword evidence="14 21" id="KW-0012">Acyltransferase</keyword>
<evidence type="ECO:0000256" key="11">
    <source>
        <dbReference type="ARBA" id="ARBA00023098"/>
    </source>
</evidence>
<dbReference type="Gene3D" id="3.30.559.70">
    <property type="entry name" value="Choline/Carnitine o-acyltransferase, domain 2"/>
    <property type="match status" value="1"/>
</dbReference>
<evidence type="ECO:0000256" key="13">
    <source>
        <dbReference type="ARBA" id="ARBA00023136"/>
    </source>
</evidence>
<comment type="pathway">
    <text evidence="2">Lipid metabolism; fatty acid beta-oxidation.</text>
</comment>
<keyword evidence="10 22" id="KW-1133">Transmembrane helix</keyword>
<keyword evidence="11" id="KW-0443">Lipid metabolism</keyword>
<dbReference type="InterPro" id="IPR000542">
    <property type="entry name" value="Carn_acyl_trans"/>
</dbReference>
<accession>A0A8C4NT35</accession>
<dbReference type="Gene3D" id="3.30.559.10">
    <property type="entry name" value="Chloramphenicol acetyltransferase-like domain"/>
    <property type="match status" value="1"/>
</dbReference>
<comment type="function">
    <text evidence="18">Catalyzes the transfer of the acyl group of long-chain fatty acid-CoA conjugates onto carnitine, an essential step for the mitochondrial uptake of long-chain fatty acids and their subsequent beta-oxidation in the mitochondrion.</text>
</comment>
<evidence type="ECO:0000256" key="21">
    <source>
        <dbReference type="RuleBase" id="RU003801"/>
    </source>
</evidence>
<proteinExistence type="inferred from homology"/>
<dbReference type="PANTHER" id="PTHR22589:SF69">
    <property type="entry name" value="CARNITINE O-PALMITOYLTRANSFERASE 1, MUSCLE ISOFORM"/>
    <property type="match status" value="1"/>
</dbReference>
<evidence type="ECO:0000313" key="26">
    <source>
        <dbReference type="Proteomes" id="UP000694389"/>
    </source>
</evidence>
<evidence type="ECO:0000256" key="8">
    <source>
        <dbReference type="ARBA" id="ARBA00022787"/>
    </source>
</evidence>
<evidence type="ECO:0000256" key="12">
    <source>
        <dbReference type="ARBA" id="ARBA00023128"/>
    </source>
</evidence>
<dbReference type="Pfam" id="PF16484">
    <property type="entry name" value="CPT_N"/>
    <property type="match status" value="1"/>
</dbReference>
<keyword evidence="6 21" id="KW-0808">Transferase</keyword>
<dbReference type="AlphaFoldDB" id="A0A8C4NT35"/>
<keyword evidence="26" id="KW-1185">Reference proteome</keyword>
<evidence type="ECO:0000256" key="18">
    <source>
        <dbReference type="ARBA" id="ARBA00043926"/>
    </source>
</evidence>
<dbReference type="GO" id="GO:0009437">
    <property type="term" value="P:carnitine metabolic process"/>
    <property type="evidence" value="ECO:0007669"/>
    <property type="project" value="TreeGrafter"/>
</dbReference>
<protein>
    <recommendedName>
        <fullName evidence="15">Carnitine O-palmitoyltransferase 1, muscle isoform</fullName>
        <ecNumber evidence="4">2.3.1.21</ecNumber>
    </recommendedName>
    <alternativeName>
        <fullName evidence="16">Carnitine O-palmitoyltransferase I, muscle isoform</fullName>
    </alternativeName>
    <alternativeName>
        <fullName evidence="17">Carnitine palmitoyltransferase 1B</fullName>
    </alternativeName>
</protein>
<sequence>MAEAHQAVGFQFTVRPDGVDLKLSQEVIKNIYLSGVTAWKKRAIQFKNGVLAGVYPASPSSWLIVVIAMMSSLYIRIDPSLGMIDAIKENLPHRSEIFCSHWSLQTCLTITLISIIGNTLYPTMSSLVKMFSGRRPLLYSFQASLPRLPVPNVDDTIQRYLESVHPLLDSEQYKQMEILSNDFKESKAAHLQRYLILKSWWATNYVSDWWEEYIYLRGRGPIMVNSNFYIMDLLYMTPTHRQAARAGNVVHAMLQYRRKLERGEHAPLRALGTVPMCSTQMERMFNTTRIPGIETGRKQLVHFRINQHSNHLVVYHKGRFFQVWLYTGGRHLLPSELETQFQRILNDTSEPQPGELKLAALTAGKRVPWARARIKYFSQGSNKVSLDSIESAAFFLTLDDEPQGYDPAITRSLDSYAKSLLHGKCYDRWFDKSFTLISYPNGKMGVNAEHSWADAPIVGHMWEYVLATDCFHLGYTEEGHCKGDVNKGLPYPTRLQWQIPKECQDVIGTSYLSAKQIADDVDFHGCLFSEFGKGLIKKCRTSPDAFIQLALQLAQFRDQGAFCLTYESSMTRMFRDGRTETVRSCTSEAVAFVRAMEDPSATRLAIFRKAADKHQNMYRLAMTGSGIDRHLFCLYIVSKYLGVDSPFLTKVLSEPWKLSTSQTPQQQLNLVDINKFPQYVGAGGGFGPVADDGYGVSYIIVGENLITFHISSKFSSPDTDSYRFGQHIWKAMVDIQALFKPENDKKTVEHSKHVHLENGKKHI</sequence>
<feature type="domain" description="Choline/carnitine acyltransferase" evidence="23">
    <location>
        <begin position="148"/>
        <end position="728"/>
    </location>
</feature>
<dbReference type="SUPFAM" id="SSF52777">
    <property type="entry name" value="CoA-dependent acyltransferases"/>
    <property type="match status" value="2"/>
</dbReference>
<dbReference type="GO" id="GO:0005741">
    <property type="term" value="C:mitochondrial outer membrane"/>
    <property type="evidence" value="ECO:0007669"/>
    <property type="project" value="UniProtKB-SubCell"/>
</dbReference>
<feature type="transmembrane region" description="Helical" evidence="22">
    <location>
        <begin position="60"/>
        <end position="77"/>
    </location>
</feature>
<dbReference type="GeneTree" id="ENSGT01150000286917"/>
<dbReference type="GO" id="GO:0004095">
    <property type="term" value="F:carnitine O-palmitoyltransferase activity"/>
    <property type="evidence" value="ECO:0007669"/>
    <property type="project" value="UniProtKB-EC"/>
</dbReference>
<dbReference type="Proteomes" id="UP000694389">
    <property type="component" value="Unassembled WGS sequence"/>
</dbReference>
<dbReference type="PROSITE" id="PS00439">
    <property type="entry name" value="ACYLTRANSF_C_1"/>
    <property type="match status" value="1"/>
</dbReference>
<evidence type="ECO:0000256" key="22">
    <source>
        <dbReference type="SAM" id="Phobius"/>
    </source>
</evidence>
<dbReference type="InterPro" id="IPR042231">
    <property type="entry name" value="Cho/carn_acyl_trans_2"/>
</dbReference>
<dbReference type="PANTHER" id="PTHR22589">
    <property type="entry name" value="CARNITINE O-ACYLTRANSFERASE"/>
    <property type="match status" value="1"/>
</dbReference>
<keyword evidence="8" id="KW-1000">Mitochondrion outer membrane</keyword>
<keyword evidence="7 22" id="KW-0812">Transmembrane</keyword>
<evidence type="ECO:0000259" key="24">
    <source>
        <dbReference type="Pfam" id="PF16484"/>
    </source>
</evidence>
<keyword evidence="12" id="KW-0496">Mitochondrion</keyword>
<dbReference type="InterPro" id="IPR023213">
    <property type="entry name" value="CAT-like_dom_sf"/>
</dbReference>
<dbReference type="GO" id="GO:0015909">
    <property type="term" value="P:long-chain fatty acid transport"/>
    <property type="evidence" value="ECO:0007669"/>
    <property type="project" value="TreeGrafter"/>
</dbReference>
<dbReference type="Ensembl" id="ENSDLAT00005048455.2">
    <property type="protein sequence ID" value="ENSDLAP00005045386.1"/>
    <property type="gene ID" value="ENSDLAG00005018248.2"/>
</dbReference>
<evidence type="ECO:0000256" key="7">
    <source>
        <dbReference type="ARBA" id="ARBA00022692"/>
    </source>
</evidence>
<dbReference type="Pfam" id="PF00755">
    <property type="entry name" value="Carn_acyltransf"/>
    <property type="match status" value="1"/>
</dbReference>
<evidence type="ECO:0000256" key="19">
    <source>
        <dbReference type="ARBA" id="ARBA00048480"/>
    </source>
</evidence>
<evidence type="ECO:0000256" key="1">
    <source>
        <dbReference type="ARBA" id="ARBA00004374"/>
    </source>
</evidence>
<feature type="active site" description="Proton acceptor" evidence="20">
    <location>
        <position position="450"/>
    </location>
</feature>
<evidence type="ECO:0000256" key="15">
    <source>
        <dbReference type="ARBA" id="ARBA00040569"/>
    </source>
</evidence>
<evidence type="ECO:0000256" key="20">
    <source>
        <dbReference type="PIRSR" id="PIRSR600542-1"/>
    </source>
</evidence>
<evidence type="ECO:0000256" key="16">
    <source>
        <dbReference type="ARBA" id="ARBA00041685"/>
    </source>
</evidence>
<evidence type="ECO:0000256" key="6">
    <source>
        <dbReference type="ARBA" id="ARBA00022679"/>
    </source>
</evidence>
<keyword evidence="5" id="KW-0813">Transport</keyword>
<evidence type="ECO:0000256" key="2">
    <source>
        <dbReference type="ARBA" id="ARBA00005005"/>
    </source>
</evidence>
<feature type="domain" description="Carnitine O-palmitoyltransferase N-terminal" evidence="24">
    <location>
        <begin position="1"/>
        <end position="47"/>
    </location>
</feature>
<comment type="similarity">
    <text evidence="3 21">Belongs to the carnitine/choline acetyltransferase family.</text>
</comment>
<dbReference type="PROSITE" id="PS00440">
    <property type="entry name" value="ACYLTRANSF_C_2"/>
    <property type="match status" value="1"/>
</dbReference>
<dbReference type="EC" id="2.3.1.21" evidence="4"/>
<evidence type="ECO:0000256" key="5">
    <source>
        <dbReference type="ARBA" id="ARBA00022448"/>
    </source>
</evidence>
<evidence type="ECO:0000256" key="17">
    <source>
        <dbReference type="ARBA" id="ARBA00042959"/>
    </source>
</evidence>
<dbReference type="InterPro" id="IPR039551">
    <property type="entry name" value="Cho/carn_acyl_trans"/>
</dbReference>
<name>A0A8C4NT35_DICLA</name>
<dbReference type="FunFam" id="3.30.559.70:FF:000001">
    <property type="entry name" value="Carnitine O-palmitoyltransferase 1, liver isoform"/>
    <property type="match status" value="1"/>
</dbReference>